<dbReference type="FunFam" id="3.40.50.300:FF:000695">
    <property type="entry name" value="Flagellar biosynthesis regulator FlhF"/>
    <property type="match status" value="1"/>
</dbReference>
<dbReference type="Gene3D" id="1.20.120.1380">
    <property type="entry name" value="Flagellar FlhF biosynthesis protein, N domain"/>
    <property type="match status" value="1"/>
</dbReference>
<dbReference type="GO" id="GO:0015031">
    <property type="term" value="P:protein transport"/>
    <property type="evidence" value="ECO:0007669"/>
    <property type="project" value="UniProtKB-KW"/>
</dbReference>
<dbReference type="SMART" id="SM00382">
    <property type="entry name" value="AAA"/>
    <property type="match status" value="1"/>
</dbReference>
<feature type="domain" description="SRP54-type proteins GTP-binding" evidence="15">
    <location>
        <begin position="261"/>
        <end position="453"/>
    </location>
</feature>
<evidence type="ECO:0000256" key="13">
    <source>
        <dbReference type="NCBIfam" id="TIGR03499"/>
    </source>
</evidence>
<keyword evidence="17" id="KW-1185">Reference proteome</keyword>
<evidence type="ECO:0000256" key="4">
    <source>
        <dbReference type="ARBA" id="ARBA00022448"/>
    </source>
</evidence>
<reference evidence="16 17" key="1">
    <citation type="submission" date="2011-06" db="EMBL/GenBank/DDBJ databases">
        <title>Genomic sequence of Methylobacter tundripaludum SV96.</title>
        <authorList>
            <consortium name="US DOE Joint Genome Institute"/>
            <person name="Lucas S."/>
            <person name="Han J."/>
            <person name="Lapidus A."/>
            <person name="Cheng J.-F."/>
            <person name="Goodwin L."/>
            <person name="Pitluck S."/>
            <person name="Held B."/>
            <person name="Detter J.C."/>
            <person name="Han C."/>
            <person name="Tapia R."/>
            <person name="Land M."/>
            <person name="Hauser L."/>
            <person name="Kyrpides N."/>
            <person name="Ivanova N."/>
            <person name="Ovchinnikova G."/>
            <person name="Pagani I."/>
            <person name="Klotz M.G."/>
            <person name="Dispirito A.A."/>
            <person name="Murrell J.C."/>
            <person name="Dunfield P."/>
            <person name="Kalyuzhnaya M.G."/>
            <person name="Svenning M."/>
            <person name="Trotsenko Y.A."/>
            <person name="Stein L.Y."/>
            <person name="Woyke T."/>
        </authorList>
    </citation>
    <scope>NUCLEOTIDE SEQUENCE [LARGE SCALE GENOMIC DNA]</scope>
    <source>
        <strain evidence="17">ATCC BAA-1195 / DSM 17260 / SV96</strain>
    </source>
</reference>
<sequence length="475" mass="52207">MKIKRFFAEDIRQAMRMVKEELGADAVIMSNKSVDGGVEIVAARDFDEQLIQSKLQKQAVEQQSSTIHGSRETKKIDLPDFEAEKNRLHVLSSQRKQSADGFVPERPPVRRNIDQYVGYAEKVHLRGNMETVTAKVAKPVAPAVTQRPKQAERPMQIVIPPEKQSSPADNLLLEMSKELKSLRSAMDSKLSSVSWGAASQTNPVRADLLQRLAGMSISRKLSVKIANRFTNHTDPELVFSQAQELLAKVLPVAGDDLLQHGGIAALVGPTGVGKTTTIAKLAAKFILKHGPRQVALITTDNYRIGAHEQLNTYGRILDVPVRVASSAAELRNLINGFSDKRLILIDTAGMSQRDMKLVEQINTLQQSGIDIKSYLVMSAATEYKAMNEIIKAFQVFEPQASILTKLDEAATIGSAVSSIIENNLPLSFIADGQQVPEDMHSPCARTLIAQCVAELDEENDYNDVNNEAWAAQGYA</sequence>
<dbReference type="InterPro" id="IPR000897">
    <property type="entry name" value="SRP54_GTPase_dom"/>
</dbReference>
<evidence type="ECO:0000256" key="6">
    <source>
        <dbReference type="ARBA" id="ARBA00022741"/>
    </source>
</evidence>
<keyword evidence="16" id="KW-0282">Flagellum</keyword>
<proteinExistence type="inferred from homology"/>
<keyword evidence="8" id="KW-0653">Protein transport</keyword>
<protein>
    <recommendedName>
        <fullName evidence="3 13">Flagellar biosynthesis protein FlhF</fullName>
    </recommendedName>
</protein>
<evidence type="ECO:0000256" key="11">
    <source>
        <dbReference type="ARBA" id="ARBA00023225"/>
    </source>
</evidence>
<dbReference type="GO" id="GO:0005047">
    <property type="term" value="F:signal recognition particle binding"/>
    <property type="evidence" value="ECO:0007669"/>
    <property type="project" value="TreeGrafter"/>
</dbReference>
<dbReference type="GO" id="GO:0005886">
    <property type="term" value="C:plasma membrane"/>
    <property type="evidence" value="ECO:0007669"/>
    <property type="project" value="UniProtKB-SubCell"/>
</dbReference>
<evidence type="ECO:0000259" key="15">
    <source>
        <dbReference type="SMART" id="SM00962"/>
    </source>
</evidence>
<dbReference type="Gene3D" id="3.40.50.300">
    <property type="entry name" value="P-loop containing nucleotide triphosphate hydrolases"/>
    <property type="match status" value="1"/>
</dbReference>
<dbReference type="eggNOG" id="COG1419">
    <property type="taxonomic scope" value="Bacteria"/>
</dbReference>
<evidence type="ECO:0000256" key="10">
    <source>
        <dbReference type="ARBA" id="ARBA00023136"/>
    </source>
</evidence>
<dbReference type="STRING" id="697282.Mettu_0105"/>
<dbReference type="GO" id="GO:0006614">
    <property type="term" value="P:SRP-dependent cotranslational protein targeting to membrane"/>
    <property type="evidence" value="ECO:0007669"/>
    <property type="project" value="UniProtKB-UniRule"/>
</dbReference>
<evidence type="ECO:0000313" key="17">
    <source>
        <dbReference type="Proteomes" id="UP000004664"/>
    </source>
</evidence>
<dbReference type="AlphaFoldDB" id="G3IT62"/>
<evidence type="ECO:0000313" key="16">
    <source>
        <dbReference type="EMBL" id="EGW21346.1"/>
    </source>
</evidence>
<comment type="function">
    <text evidence="12">Necessary for flagellar biosynthesis. May be involved in translocation of the flagellum.</text>
</comment>
<keyword evidence="9" id="KW-0342">GTP-binding</keyword>
<name>G3IT62_METTV</name>
<keyword evidence="5" id="KW-1003">Cell membrane</keyword>
<feature type="domain" description="AAA+ ATPase" evidence="14">
    <location>
        <begin position="260"/>
        <end position="426"/>
    </location>
</feature>
<evidence type="ECO:0000256" key="5">
    <source>
        <dbReference type="ARBA" id="ARBA00022475"/>
    </source>
</evidence>
<dbReference type="PANTHER" id="PTHR43134:SF3">
    <property type="entry name" value="FLAGELLAR BIOSYNTHESIS PROTEIN FLHF"/>
    <property type="match status" value="1"/>
</dbReference>
<evidence type="ECO:0000256" key="7">
    <source>
        <dbReference type="ARBA" id="ARBA00022795"/>
    </source>
</evidence>
<accession>G3IT62</accession>
<comment type="similarity">
    <text evidence="2">Belongs to the GTP-binding SRP family.</text>
</comment>
<keyword evidence="6" id="KW-0547">Nucleotide-binding</keyword>
<evidence type="ECO:0000259" key="14">
    <source>
        <dbReference type="SMART" id="SM00382"/>
    </source>
</evidence>
<dbReference type="GO" id="GO:0044781">
    <property type="term" value="P:bacterial-type flagellum organization"/>
    <property type="evidence" value="ECO:0007669"/>
    <property type="project" value="UniProtKB-UniRule"/>
</dbReference>
<keyword evidence="11" id="KW-1006">Bacterial flagellum protein export</keyword>
<comment type="subcellular location">
    <subcellularLocation>
        <location evidence="1">Cell membrane</location>
        <topology evidence="1">Peripheral membrane protein</topology>
        <orientation evidence="1">Cytoplasmic side</orientation>
    </subcellularLocation>
</comment>
<dbReference type="InterPro" id="IPR003593">
    <property type="entry name" value="AAA+_ATPase"/>
</dbReference>
<dbReference type="OrthoDB" id="9778554at2"/>
<keyword evidence="7" id="KW-1005">Bacterial flagellum biogenesis</keyword>
<keyword evidence="16" id="KW-0966">Cell projection</keyword>
<organism evidence="16 17">
    <name type="scientific">Methylobacter tundripaludum (strain ATCC BAA-1195 / DSM 17260 / SV96)</name>
    <dbReference type="NCBI Taxonomy" id="697282"/>
    <lineage>
        <taxon>Bacteria</taxon>
        <taxon>Pseudomonadati</taxon>
        <taxon>Pseudomonadota</taxon>
        <taxon>Gammaproteobacteria</taxon>
        <taxon>Methylococcales</taxon>
        <taxon>Methylococcaceae</taxon>
        <taxon>Methylobacter</taxon>
    </lineage>
</organism>
<evidence type="ECO:0000256" key="9">
    <source>
        <dbReference type="ARBA" id="ARBA00023134"/>
    </source>
</evidence>
<dbReference type="InterPro" id="IPR020006">
    <property type="entry name" value="FlhF"/>
</dbReference>
<evidence type="ECO:0000256" key="3">
    <source>
        <dbReference type="ARBA" id="ARBA00014919"/>
    </source>
</evidence>
<dbReference type="Pfam" id="PF00448">
    <property type="entry name" value="SRP54"/>
    <property type="match status" value="1"/>
</dbReference>
<dbReference type="SUPFAM" id="SSF52540">
    <property type="entry name" value="P-loop containing nucleoside triphosphate hydrolases"/>
    <property type="match status" value="1"/>
</dbReference>
<gene>
    <name evidence="16" type="ORF">Mettu_0105</name>
</gene>
<dbReference type="Proteomes" id="UP000004664">
    <property type="component" value="Unassembled WGS sequence"/>
</dbReference>
<dbReference type="PANTHER" id="PTHR43134">
    <property type="entry name" value="SIGNAL RECOGNITION PARTICLE RECEPTOR SUBUNIT ALPHA"/>
    <property type="match status" value="1"/>
</dbReference>
<evidence type="ECO:0000256" key="12">
    <source>
        <dbReference type="ARBA" id="ARBA00025337"/>
    </source>
</evidence>
<keyword evidence="10" id="KW-0472">Membrane</keyword>
<evidence type="ECO:0000256" key="2">
    <source>
        <dbReference type="ARBA" id="ARBA00008531"/>
    </source>
</evidence>
<dbReference type="EMBL" id="JH109152">
    <property type="protein sequence ID" value="EGW21346.1"/>
    <property type="molecule type" value="Genomic_DNA"/>
</dbReference>
<dbReference type="GO" id="GO:0003924">
    <property type="term" value="F:GTPase activity"/>
    <property type="evidence" value="ECO:0007669"/>
    <property type="project" value="UniProtKB-UniRule"/>
</dbReference>
<dbReference type="RefSeq" id="WP_006889328.1">
    <property type="nucleotide sequence ID" value="NZ_JH109152.1"/>
</dbReference>
<evidence type="ECO:0000256" key="8">
    <source>
        <dbReference type="ARBA" id="ARBA00022927"/>
    </source>
</evidence>
<dbReference type="CDD" id="cd17873">
    <property type="entry name" value="FlhF"/>
    <property type="match status" value="1"/>
</dbReference>
<dbReference type="InterPro" id="IPR047040">
    <property type="entry name" value="FlhF__GTPase_dom"/>
</dbReference>
<dbReference type="InterPro" id="IPR027417">
    <property type="entry name" value="P-loop_NTPase"/>
</dbReference>
<dbReference type="HOGENOM" id="CLU_009301_11_5_6"/>
<dbReference type="NCBIfam" id="TIGR03499">
    <property type="entry name" value="FlhF"/>
    <property type="match status" value="1"/>
</dbReference>
<evidence type="ECO:0000256" key="1">
    <source>
        <dbReference type="ARBA" id="ARBA00004413"/>
    </source>
</evidence>
<dbReference type="SMART" id="SM00962">
    <property type="entry name" value="SRP54"/>
    <property type="match status" value="1"/>
</dbReference>
<dbReference type="GO" id="GO:0005525">
    <property type="term" value="F:GTP binding"/>
    <property type="evidence" value="ECO:0007669"/>
    <property type="project" value="UniProtKB-UniRule"/>
</dbReference>
<keyword evidence="4" id="KW-0813">Transport</keyword>
<keyword evidence="16" id="KW-0969">Cilium</keyword>